<accession>A0A5A7S895</accession>
<dbReference type="EMBL" id="VLNY01000010">
    <property type="protein sequence ID" value="KAA0021372.1"/>
    <property type="molecule type" value="Genomic_DNA"/>
</dbReference>
<name>A0A5A7S895_9NOCA</name>
<dbReference type="AlphaFoldDB" id="A0A5A7S895"/>
<keyword evidence="2" id="KW-1185">Reference proteome</keyword>
<evidence type="ECO:0000313" key="2">
    <source>
        <dbReference type="Proteomes" id="UP000322244"/>
    </source>
</evidence>
<comment type="caution">
    <text evidence="1">The sequence shown here is derived from an EMBL/GenBank/DDBJ whole genome shotgun (WGS) entry which is preliminary data.</text>
</comment>
<organism evidence="1 2">
    <name type="scientific">Antrihabitans cavernicola</name>
    <dbReference type="NCBI Taxonomy" id="2495913"/>
    <lineage>
        <taxon>Bacteria</taxon>
        <taxon>Bacillati</taxon>
        <taxon>Actinomycetota</taxon>
        <taxon>Actinomycetes</taxon>
        <taxon>Mycobacteriales</taxon>
        <taxon>Nocardiaceae</taxon>
        <taxon>Antrihabitans</taxon>
    </lineage>
</organism>
<proteinExistence type="predicted"/>
<dbReference type="OrthoDB" id="4549539at2"/>
<dbReference type="Proteomes" id="UP000322244">
    <property type="component" value="Unassembled WGS sequence"/>
</dbReference>
<gene>
    <name evidence="1" type="ORF">FOY51_19185</name>
</gene>
<dbReference type="RefSeq" id="WP_149431876.1">
    <property type="nucleotide sequence ID" value="NZ_VLNY01000010.1"/>
</dbReference>
<evidence type="ECO:0000313" key="1">
    <source>
        <dbReference type="EMBL" id="KAA0021372.1"/>
    </source>
</evidence>
<protein>
    <submittedName>
        <fullName evidence="1">Uncharacterized protein</fullName>
    </submittedName>
</protein>
<reference evidence="1 2" key="1">
    <citation type="submission" date="2019-07" db="EMBL/GenBank/DDBJ databases">
        <title>Rhodococcus cavernicolus sp. nov., isolated from a cave.</title>
        <authorList>
            <person name="Lee S.D."/>
        </authorList>
    </citation>
    <scope>NUCLEOTIDE SEQUENCE [LARGE SCALE GENOMIC DNA]</scope>
    <source>
        <strain evidence="1 2">C1-24</strain>
    </source>
</reference>
<sequence length="303" mass="33386">MTRFPFLRMPDDSVVVLRYQWVVDRFFGSMLYWPTFVGLPGFQPPGTADPGSVAEAFSDGMNHVFERSVGEGLTNLVNNSRLATRLVTEPELQETWAARRGETPSACDWVVVVGKLCVVVDATNHHLDATLAQALGTVDDYSAEIEATFSNPNEKFDQLGKTMDRLAESGFREFGLARNPVFAPLIVVPDGGLPNTPTTDLDLQLRSQPNLGRFNGQMYPPAVVTLSMLQLLEGVAESFGRNPFYPDVFEVINAWRRASMMPPGTTLDKIVDSRLPARPIPKRILRAHTAMNAQLASPPPDGI</sequence>